<reference evidence="1" key="1">
    <citation type="submission" date="2013-11" db="EMBL/GenBank/DDBJ databases">
        <title>Genome sequence of the fusiform rust pathogen reveals effectors for host alternation and coevolution with pine.</title>
        <authorList>
            <consortium name="DOE Joint Genome Institute"/>
            <person name="Smith K."/>
            <person name="Pendleton A."/>
            <person name="Kubisiak T."/>
            <person name="Anderson C."/>
            <person name="Salamov A."/>
            <person name="Aerts A."/>
            <person name="Riley R."/>
            <person name="Clum A."/>
            <person name="Lindquist E."/>
            <person name="Ence D."/>
            <person name="Campbell M."/>
            <person name="Kronenberg Z."/>
            <person name="Feau N."/>
            <person name="Dhillon B."/>
            <person name="Hamelin R."/>
            <person name="Burleigh J."/>
            <person name="Smith J."/>
            <person name="Yandell M."/>
            <person name="Nelson C."/>
            <person name="Grigoriev I."/>
            <person name="Davis J."/>
        </authorList>
    </citation>
    <scope>NUCLEOTIDE SEQUENCE</scope>
    <source>
        <strain evidence="1">G11</strain>
    </source>
</reference>
<comment type="caution">
    <text evidence="1">The sequence shown here is derived from an EMBL/GenBank/DDBJ whole genome shotgun (WGS) entry which is preliminary data.</text>
</comment>
<proteinExistence type="predicted"/>
<gene>
    <name evidence="1" type="ORF">CROQUDRAFT_134794</name>
</gene>
<dbReference type="SUPFAM" id="SSF52047">
    <property type="entry name" value="RNI-like"/>
    <property type="match status" value="1"/>
</dbReference>
<evidence type="ECO:0000313" key="1">
    <source>
        <dbReference type="EMBL" id="KAG0143760.1"/>
    </source>
</evidence>
<evidence type="ECO:0000313" key="2">
    <source>
        <dbReference type="Proteomes" id="UP000886653"/>
    </source>
</evidence>
<evidence type="ECO:0008006" key="3">
    <source>
        <dbReference type="Google" id="ProtNLM"/>
    </source>
</evidence>
<keyword evidence="2" id="KW-1185">Reference proteome</keyword>
<sequence length="405" mass="47173">MAISPRTRILSLPYEILDLIIDLLVRSLMEDGEPKEVPSIVIGQMRLVCKDWSIALLQRPSVLRIENDEKSNEILSHWYNPINTKRNREIPKTQTLSIKQLWVGKDSIKRDSSFSSFDNLNKLLLLFSDSLIELDLEFSHCFDFPIETIKIIERLEWLSILRLSVNAERLINLNQPKPPWAGTQGSFRPDNLSKFLTTSQKLRHLDLNHLPAPSLPLILDSTGLPAINQLEFDYFGDQSSDALVKLCIALKKTLRVLSIRGFRQNVLQLRPVFEVLRETIEGLFISDEKLLTDVLDLPFPSLHVFRIHYWSECISNFLDKKMFENLTTIALYSHTIHRRRRKFKVDPFKNMSRLRQLIFTHTRIGDCPPNNYVQGAKLYYIPIVYISHGDIEHIMKLDCKLRDRN</sequence>
<accession>A0A9P6NBT6</accession>
<dbReference type="AlphaFoldDB" id="A0A9P6NBT6"/>
<dbReference type="OrthoDB" id="2500352at2759"/>
<protein>
    <recommendedName>
        <fullName evidence="3">F-box domain-containing protein</fullName>
    </recommendedName>
</protein>
<dbReference type="Proteomes" id="UP000886653">
    <property type="component" value="Unassembled WGS sequence"/>
</dbReference>
<dbReference type="EMBL" id="MU167311">
    <property type="protein sequence ID" value="KAG0143760.1"/>
    <property type="molecule type" value="Genomic_DNA"/>
</dbReference>
<organism evidence="1 2">
    <name type="scientific">Cronartium quercuum f. sp. fusiforme G11</name>
    <dbReference type="NCBI Taxonomy" id="708437"/>
    <lineage>
        <taxon>Eukaryota</taxon>
        <taxon>Fungi</taxon>
        <taxon>Dikarya</taxon>
        <taxon>Basidiomycota</taxon>
        <taxon>Pucciniomycotina</taxon>
        <taxon>Pucciniomycetes</taxon>
        <taxon>Pucciniales</taxon>
        <taxon>Coleosporiaceae</taxon>
        <taxon>Cronartium</taxon>
    </lineage>
</organism>
<name>A0A9P6NBT6_9BASI</name>